<name>A0A6S7IY72_PARCT</name>
<sequence length="154" mass="17999">MIMEQKKKGVFDKESSGFIDMLEHFNLDKAHTHRCNRRLSANTRNPLKRKEKLIDNEEIYYMKKIEAEFVRTVATIENCDASGYRRFRLKESICQGVVAEYYLNEESETSQSEMESEDEVLDDPLLKNHEKVTTLKEVYDMAVKTTGQRGLEPP</sequence>
<evidence type="ECO:0000313" key="1">
    <source>
        <dbReference type="EMBL" id="CAB4022220.1"/>
    </source>
</evidence>
<dbReference type="EMBL" id="CACRXK020011868">
    <property type="protein sequence ID" value="CAB4022220.1"/>
    <property type="molecule type" value="Genomic_DNA"/>
</dbReference>
<organism evidence="1 2">
    <name type="scientific">Paramuricea clavata</name>
    <name type="common">Red gorgonian</name>
    <name type="synonym">Violescent sea-whip</name>
    <dbReference type="NCBI Taxonomy" id="317549"/>
    <lineage>
        <taxon>Eukaryota</taxon>
        <taxon>Metazoa</taxon>
        <taxon>Cnidaria</taxon>
        <taxon>Anthozoa</taxon>
        <taxon>Octocorallia</taxon>
        <taxon>Malacalcyonacea</taxon>
        <taxon>Plexauridae</taxon>
        <taxon>Paramuricea</taxon>
    </lineage>
</organism>
<accession>A0A6S7IY72</accession>
<keyword evidence="2" id="KW-1185">Reference proteome</keyword>
<protein>
    <submittedName>
        <fullName evidence="1">Uncharacterized protein</fullName>
    </submittedName>
</protein>
<dbReference type="Proteomes" id="UP001152795">
    <property type="component" value="Unassembled WGS sequence"/>
</dbReference>
<gene>
    <name evidence="1" type="ORF">PACLA_8A059491</name>
</gene>
<dbReference type="AlphaFoldDB" id="A0A6S7IY72"/>
<reference evidence="1" key="1">
    <citation type="submission" date="2020-04" db="EMBL/GenBank/DDBJ databases">
        <authorList>
            <person name="Alioto T."/>
            <person name="Alioto T."/>
            <person name="Gomez Garrido J."/>
        </authorList>
    </citation>
    <scope>NUCLEOTIDE SEQUENCE</scope>
    <source>
        <strain evidence="1">A484AB</strain>
    </source>
</reference>
<comment type="caution">
    <text evidence="1">The sequence shown here is derived from an EMBL/GenBank/DDBJ whole genome shotgun (WGS) entry which is preliminary data.</text>
</comment>
<evidence type="ECO:0000313" key="2">
    <source>
        <dbReference type="Proteomes" id="UP001152795"/>
    </source>
</evidence>
<proteinExistence type="predicted"/>